<comment type="caution">
    <text evidence="1">The sequence shown here is derived from an EMBL/GenBank/DDBJ whole genome shotgun (WGS) entry which is preliminary data.</text>
</comment>
<organism evidence="1">
    <name type="scientific">marine sediment metagenome</name>
    <dbReference type="NCBI Taxonomy" id="412755"/>
    <lineage>
        <taxon>unclassified sequences</taxon>
        <taxon>metagenomes</taxon>
        <taxon>ecological metagenomes</taxon>
    </lineage>
</organism>
<sequence>FSYPFPESQMSNPVEWRFTLIDNHQPGSGFQSYLGYVSGRSDHKA</sequence>
<reference evidence="1" key="1">
    <citation type="journal article" date="2014" name="Front. Microbiol.">
        <title>High frequency of phylogenetically diverse reductive dehalogenase-homologous genes in deep subseafloor sedimentary metagenomes.</title>
        <authorList>
            <person name="Kawai M."/>
            <person name="Futagami T."/>
            <person name="Toyoda A."/>
            <person name="Takaki Y."/>
            <person name="Nishi S."/>
            <person name="Hori S."/>
            <person name="Arai W."/>
            <person name="Tsubouchi T."/>
            <person name="Morono Y."/>
            <person name="Uchiyama I."/>
            <person name="Ito T."/>
            <person name="Fujiyama A."/>
            <person name="Inagaki F."/>
            <person name="Takami H."/>
        </authorList>
    </citation>
    <scope>NUCLEOTIDE SEQUENCE</scope>
    <source>
        <strain evidence="1">Expedition CK06-06</strain>
    </source>
</reference>
<proteinExistence type="predicted"/>
<name>X1H9R7_9ZZZZ</name>
<feature type="non-terminal residue" evidence="1">
    <location>
        <position position="1"/>
    </location>
</feature>
<dbReference type="AlphaFoldDB" id="X1H9R7"/>
<accession>X1H9R7</accession>
<dbReference type="EMBL" id="BARU01012508">
    <property type="protein sequence ID" value="GAH42048.1"/>
    <property type="molecule type" value="Genomic_DNA"/>
</dbReference>
<evidence type="ECO:0000313" key="1">
    <source>
        <dbReference type="EMBL" id="GAH42048.1"/>
    </source>
</evidence>
<protein>
    <submittedName>
        <fullName evidence="1">Uncharacterized protein</fullName>
    </submittedName>
</protein>
<gene>
    <name evidence="1" type="ORF">S03H2_23042</name>
</gene>